<dbReference type="InterPro" id="IPR000524">
    <property type="entry name" value="Tscrpt_reg_HTH_GntR"/>
</dbReference>
<proteinExistence type="predicted"/>
<reference evidence="5 6" key="1">
    <citation type="submission" date="2016-11" db="EMBL/GenBank/DDBJ databases">
        <title>Whole genomes of Flavobacteriaceae.</title>
        <authorList>
            <person name="Stine C."/>
            <person name="Li C."/>
            <person name="Tadesse D."/>
        </authorList>
    </citation>
    <scope>NUCLEOTIDE SEQUENCE [LARGE SCALE GENOMIC DNA]</scope>
    <source>
        <strain evidence="5 6">DSM 15937</strain>
    </source>
</reference>
<comment type="caution">
    <text evidence="5">The sequence shown here is derived from an EMBL/GenBank/DDBJ whole genome shotgun (WGS) entry which is preliminary data.</text>
</comment>
<dbReference type="InterPro" id="IPR036388">
    <property type="entry name" value="WH-like_DNA-bd_sf"/>
</dbReference>
<dbReference type="EMBL" id="MUGV01000034">
    <property type="protein sequence ID" value="OXA76718.1"/>
    <property type="molecule type" value="Genomic_DNA"/>
</dbReference>
<dbReference type="PANTHER" id="PTHR38445:SF10">
    <property type="entry name" value="GNTR-FAMILY TRANSCRIPTIONAL REGULATOR"/>
    <property type="match status" value="1"/>
</dbReference>
<accession>A0ABX4BMF9</accession>
<name>A0ABX4BMF9_FLAFR</name>
<dbReference type="SMART" id="SM00345">
    <property type="entry name" value="HTH_GNTR"/>
    <property type="match status" value="1"/>
</dbReference>
<keyword evidence="6" id="KW-1185">Reference proteome</keyword>
<protein>
    <submittedName>
        <fullName evidence="5">Transcriptional regulator</fullName>
    </submittedName>
</protein>
<dbReference type="PANTHER" id="PTHR38445">
    <property type="entry name" value="HTH-TYPE TRANSCRIPTIONAL REPRESSOR YTRA"/>
    <property type="match status" value="1"/>
</dbReference>
<dbReference type="Gene3D" id="3.40.50.2300">
    <property type="match status" value="1"/>
</dbReference>
<dbReference type="PROSITE" id="PS50949">
    <property type="entry name" value="HTH_GNTR"/>
    <property type="match status" value="1"/>
</dbReference>
<evidence type="ECO:0000313" key="5">
    <source>
        <dbReference type="EMBL" id="OXA76718.1"/>
    </source>
</evidence>
<evidence type="ECO:0000256" key="2">
    <source>
        <dbReference type="ARBA" id="ARBA00023125"/>
    </source>
</evidence>
<evidence type="ECO:0000256" key="3">
    <source>
        <dbReference type="ARBA" id="ARBA00023163"/>
    </source>
</evidence>
<keyword evidence="1" id="KW-0805">Transcription regulation</keyword>
<dbReference type="SUPFAM" id="SSF53822">
    <property type="entry name" value="Periplasmic binding protein-like I"/>
    <property type="match status" value="1"/>
</dbReference>
<dbReference type="Pfam" id="PF00392">
    <property type="entry name" value="GntR"/>
    <property type="match status" value="1"/>
</dbReference>
<keyword evidence="2" id="KW-0238">DNA-binding</keyword>
<dbReference type="Gene3D" id="1.10.10.10">
    <property type="entry name" value="Winged helix-like DNA-binding domain superfamily/Winged helix DNA-binding domain"/>
    <property type="match status" value="1"/>
</dbReference>
<dbReference type="Proteomes" id="UP000198382">
    <property type="component" value="Unassembled WGS sequence"/>
</dbReference>
<evidence type="ECO:0000256" key="1">
    <source>
        <dbReference type="ARBA" id="ARBA00023015"/>
    </source>
</evidence>
<dbReference type="SUPFAM" id="SSF46785">
    <property type="entry name" value="Winged helix' DNA-binding domain"/>
    <property type="match status" value="1"/>
</dbReference>
<evidence type="ECO:0000313" key="6">
    <source>
        <dbReference type="Proteomes" id="UP000198382"/>
    </source>
</evidence>
<organism evidence="5 6">
    <name type="scientific">Flavobacterium frigidimaris</name>
    <dbReference type="NCBI Taxonomy" id="262320"/>
    <lineage>
        <taxon>Bacteria</taxon>
        <taxon>Pseudomonadati</taxon>
        <taxon>Bacteroidota</taxon>
        <taxon>Flavobacteriia</taxon>
        <taxon>Flavobacteriales</taxon>
        <taxon>Flavobacteriaceae</taxon>
        <taxon>Flavobacterium</taxon>
    </lineage>
</organism>
<feature type="domain" description="HTH gntR-type" evidence="4">
    <location>
        <begin position="18"/>
        <end position="86"/>
    </location>
</feature>
<keyword evidence="3" id="KW-0804">Transcription</keyword>
<dbReference type="InterPro" id="IPR028082">
    <property type="entry name" value="Peripla_BP_I"/>
</dbReference>
<dbReference type="CDD" id="cd07377">
    <property type="entry name" value="WHTH_GntR"/>
    <property type="match status" value="1"/>
</dbReference>
<sequence>MSPHVPLMALEVNKRSSIPKYIQIAECISNDIAEGRINLGDRIPSINDLSETNKVSRDTIEKAYKILRKRSLIFSVLGVGNFVSANCTSTVKVLFLINKPSSYKMEIYNAFANSIGTRAQINMFLYNCDEQLFIDVLQKNSASHNFVVIMPHFKGLGNTHVNYTPEVIRSIEKIDKDKLIILDNSHVEIAGILSAVYQDYKKDTFNALFDGLEKFKKYKRINFVYPTNSVFPYPARVQDAFIEFCMLNGIEYQLLEKIEEDLEFDQKEVYITIEDGDLVRLMQQIKKRSKLLGKDVGVISYNDTPLKALLGITVMSTDFKAMGEMAAELILTNKKRILKNPFRYIERNSL</sequence>
<evidence type="ECO:0000259" key="4">
    <source>
        <dbReference type="PROSITE" id="PS50949"/>
    </source>
</evidence>
<dbReference type="InterPro" id="IPR036390">
    <property type="entry name" value="WH_DNA-bd_sf"/>
</dbReference>
<gene>
    <name evidence="5" type="ORF">B0A65_18165</name>
</gene>